<dbReference type="Gene3D" id="2.130.10.10">
    <property type="entry name" value="YVTN repeat-like/Quinoprotein amine dehydrogenase"/>
    <property type="match status" value="2"/>
</dbReference>
<evidence type="ECO:0008006" key="4">
    <source>
        <dbReference type="Google" id="ProtNLM"/>
    </source>
</evidence>
<evidence type="ECO:0000313" key="3">
    <source>
        <dbReference type="Proteomes" id="UP001600064"/>
    </source>
</evidence>
<dbReference type="InterPro" id="IPR036322">
    <property type="entry name" value="WD40_repeat_dom_sf"/>
</dbReference>
<accession>A0ABR4DM05</accession>
<dbReference type="RefSeq" id="XP_070870169.1">
    <property type="nucleotide sequence ID" value="XM_071014501.1"/>
</dbReference>
<dbReference type="InterPro" id="IPR052778">
    <property type="entry name" value="Centrosome-WD_assoc"/>
</dbReference>
<dbReference type="PANTHER" id="PTHR16220">
    <property type="entry name" value="WD REPEAT PROTEIN 8-RELATED"/>
    <property type="match status" value="1"/>
</dbReference>
<dbReference type="SUPFAM" id="SSF50978">
    <property type="entry name" value="WD40 repeat-like"/>
    <property type="match status" value="1"/>
</dbReference>
<protein>
    <recommendedName>
        <fullName evidence="4">WD40 domain-containing protein</fullName>
    </recommendedName>
</protein>
<sequence>MQFSPLVKSSPHSLPSPDGRHIATVFASVVNVRSVAGLSSVANVVKLGQEFTGPVLHFQWSPSSRLLLVADAERVRVVSALDDSFSATIKNHAAVGTKAAYIGFGASDGEVVAVSSLGLRFSVFDLASSKGTEIANPKVFSSSSAAGCFSFRPETRHLALLTRSAGKDMISIHSYPTRELQRSWFPDTVDAQGLAWSPDGRWLVVWDSPAHGHRVLFYTADGHVFKAWSGPANPSPEDKDHALGAGVKAVQFSPNARHLAIGDSSRSVCLLNMASVTETLRLRHPKTIVPRETVQVWQEQITVSHAGPVVHGFLRTAQMISPAPPPREGSEPISGCASIAFDPSSTLVATRQLDSPSTVWIWDMQAAELRAVLLFLGNVVGITWHPRIPETLLITCEGDQYSGLAFVWDPLSEGPRVVDFARHLSNKTGSRSRALWLQDGASSSPIVFFSNSHNYLLAYLGDADQGPAPWTLGSPRPAPAPEALGDVEESPLELVPAPDLRDDDDYDDDDSELEDTFVHKR</sequence>
<proteinExistence type="predicted"/>
<reference evidence="2 3" key="1">
    <citation type="journal article" date="2024" name="Commun. Biol.">
        <title>Comparative genomic analysis of thermophilic fungi reveals convergent evolutionary adaptations and gene losses.</title>
        <authorList>
            <person name="Steindorff A.S."/>
            <person name="Aguilar-Pontes M.V."/>
            <person name="Robinson A.J."/>
            <person name="Andreopoulos B."/>
            <person name="LaButti K."/>
            <person name="Kuo A."/>
            <person name="Mondo S."/>
            <person name="Riley R."/>
            <person name="Otillar R."/>
            <person name="Haridas S."/>
            <person name="Lipzen A."/>
            <person name="Grimwood J."/>
            <person name="Schmutz J."/>
            <person name="Clum A."/>
            <person name="Reid I.D."/>
            <person name="Moisan M.C."/>
            <person name="Butler G."/>
            <person name="Nguyen T.T.M."/>
            <person name="Dewar K."/>
            <person name="Conant G."/>
            <person name="Drula E."/>
            <person name="Henrissat B."/>
            <person name="Hansel C."/>
            <person name="Singer S."/>
            <person name="Hutchinson M.I."/>
            <person name="de Vries R.P."/>
            <person name="Natvig D.O."/>
            <person name="Powell A.J."/>
            <person name="Tsang A."/>
            <person name="Grigoriev I.V."/>
        </authorList>
    </citation>
    <scope>NUCLEOTIDE SEQUENCE [LARGE SCALE GENOMIC DNA]</scope>
    <source>
        <strain evidence="2 3">ATCC 22073</strain>
    </source>
</reference>
<feature type="compositionally biased region" description="Acidic residues" evidence="1">
    <location>
        <begin position="501"/>
        <end position="515"/>
    </location>
</feature>
<name>A0ABR4DM05_9PEZI</name>
<dbReference type="SMART" id="SM00320">
    <property type="entry name" value="WD40"/>
    <property type="match status" value="4"/>
</dbReference>
<dbReference type="Proteomes" id="UP001600064">
    <property type="component" value="Unassembled WGS sequence"/>
</dbReference>
<evidence type="ECO:0000256" key="1">
    <source>
        <dbReference type="SAM" id="MobiDB-lite"/>
    </source>
</evidence>
<dbReference type="EMBL" id="JAZGUE010000001">
    <property type="protein sequence ID" value="KAL2271445.1"/>
    <property type="molecule type" value="Genomic_DNA"/>
</dbReference>
<dbReference type="GeneID" id="98129145"/>
<dbReference type="InterPro" id="IPR015943">
    <property type="entry name" value="WD40/YVTN_repeat-like_dom_sf"/>
</dbReference>
<keyword evidence="3" id="KW-1185">Reference proteome</keyword>
<dbReference type="PANTHER" id="PTHR16220:SF0">
    <property type="entry name" value="WD REPEAT-CONTAINING PROTEIN WRAP73"/>
    <property type="match status" value="1"/>
</dbReference>
<comment type="caution">
    <text evidence="2">The sequence shown here is derived from an EMBL/GenBank/DDBJ whole genome shotgun (WGS) entry which is preliminary data.</text>
</comment>
<dbReference type="InterPro" id="IPR001680">
    <property type="entry name" value="WD40_rpt"/>
</dbReference>
<feature type="region of interest" description="Disordered" evidence="1">
    <location>
        <begin position="470"/>
        <end position="521"/>
    </location>
</feature>
<gene>
    <name evidence="2" type="ORF">VTJ83DRAFT_816</name>
</gene>
<organism evidence="2 3">
    <name type="scientific">Remersonia thermophila</name>
    <dbReference type="NCBI Taxonomy" id="72144"/>
    <lineage>
        <taxon>Eukaryota</taxon>
        <taxon>Fungi</taxon>
        <taxon>Dikarya</taxon>
        <taxon>Ascomycota</taxon>
        <taxon>Pezizomycotina</taxon>
        <taxon>Sordariomycetes</taxon>
        <taxon>Sordariomycetidae</taxon>
        <taxon>Sordariales</taxon>
        <taxon>Sordariales incertae sedis</taxon>
        <taxon>Remersonia</taxon>
    </lineage>
</organism>
<evidence type="ECO:0000313" key="2">
    <source>
        <dbReference type="EMBL" id="KAL2271445.1"/>
    </source>
</evidence>